<dbReference type="EMBL" id="AP018216">
    <property type="protein sequence ID" value="BAY68624.1"/>
    <property type="molecule type" value="Genomic_DNA"/>
</dbReference>
<keyword evidence="4 11" id="KW-0547">Nucleotide-binding</keyword>
<dbReference type="Gene3D" id="1.10.8.60">
    <property type="match status" value="2"/>
</dbReference>
<dbReference type="InterPro" id="IPR001943">
    <property type="entry name" value="UVR_dom"/>
</dbReference>
<comment type="subcellular location">
    <subcellularLocation>
        <location evidence="1">Cytoplasm</location>
    </subcellularLocation>
</comment>
<dbReference type="PRINTS" id="PR00300">
    <property type="entry name" value="CLPPROTEASEA"/>
</dbReference>
<dbReference type="FunFam" id="1.10.1780.10:FF:000004">
    <property type="entry name" value="ATP-dependent Clp protease ATP-binding subunit ClpC"/>
    <property type="match status" value="1"/>
</dbReference>
<evidence type="ECO:0000256" key="8">
    <source>
        <dbReference type="ARBA" id="ARBA00023186"/>
    </source>
</evidence>
<dbReference type="CDD" id="cd19499">
    <property type="entry name" value="RecA-like_ClpB_Hsp104-like"/>
    <property type="match status" value="1"/>
</dbReference>
<dbReference type="InterPro" id="IPR018368">
    <property type="entry name" value="ClpA/B_CS1"/>
</dbReference>
<dbReference type="SUPFAM" id="SSF81923">
    <property type="entry name" value="Double Clp-N motif"/>
    <property type="match status" value="1"/>
</dbReference>
<dbReference type="Pfam" id="PF02861">
    <property type="entry name" value="Clp_N"/>
    <property type="match status" value="1"/>
</dbReference>
<keyword evidence="5 11" id="KW-0067">ATP-binding</keyword>
<reference evidence="14 15" key="1">
    <citation type="submission" date="2017-06" db="EMBL/GenBank/DDBJ databases">
        <title>Genome sequencing of cyanobaciteial culture collection at National Institute for Environmental Studies (NIES).</title>
        <authorList>
            <person name="Hirose Y."/>
            <person name="Shimura Y."/>
            <person name="Fujisawa T."/>
            <person name="Nakamura Y."/>
            <person name="Kawachi M."/>
        </authorList>
    </citation>
    <scope>NUCLEOTIDE SEQUENCE [LARGE SCALE GENOMIC DNA]</scope>
    <source>
        <strain evidence="14 15">NIES-23</strain>
    </source>
</reference>
<dbReference type="Gene3D" id="1.10.1780.10">
    <property type="entry name" value="Clp, N-terminal domain"/>
    <property type="match status" value="1"/>
</dbReference>
<evidence type="ECO:0000259" key="12">
    <source>
        <dbReference type="PROSITE" id="PS50151"/>
    </source>
</evidence>
<dbReference type="FunFam" id="3.40.50.300:FF:000010">
    <property type="entry name" value="Chaperone clpB 1, putative"/>
    <property type="match status" value="1"/>
</dbReference>
<dbReference type="Pfam" id="PF17871">
    <property type="entry name" value="AAA_lid_9"/>
    <property type="match status" value="1"/>
</dbReference>
<dbReference type="PROSITE" id="PS00871">
    <property type="entry name" value="CLPAB_2"/>
    <property type="match status" value="1"/>
</dbReference>
<evidence type="ECO:0000313" key="14">
    <source>
        <dbReference type="EMBL" id="BAY68624.1"/>
    </source>
</evidence>
<dbReference type="PANTHER" id="PTHR11638">
    <property type="entry name" value="ATP-DEPENDENT CLP PROTEASE"/>
    <property type="match status" value="1"/>
</dbReference>
<evidence type="ECO:0000256" key="1">
    <source>
        <dbReference type="ARBA" id="ARBA00004496"/>
    </source>
</evidence>
<dbReference type="InterPro" id="IPR050130">
    <property type="entry name" value="ClpA_ClpB"/>
</dbReference>
<sequence length="823" mass="91424">MFERFTEKAIKVIMLAQEEARRLGHNFVGTEQILLGLIGEGTGVAAKVLKSMGVNLKDARIEVEKIIGRGSGFVAVEIPFTPRAKRVLELSLEEARQLGHNYIGTEHLLLGLIREGEGVAARVLENLGVDLSKVRTQVIRMLGETAEVSATGQSGRTKTPTLDEFGSNLTQMATDNKLDPVVGRAKEIERVIQILGRRTKNNPVLIGEPGVGKTAIAEGLASRIANKDVPDILEDKRVVTLDIGLLVAGTKYRGEFEERLKKIMDEIRQAGNVILVIDEVHTLIGAGAAEGAIDAANILKPALARGELQCIGATTLDEYRKHIERDAALERRFQPVMVGEPSVDETIEILYGLRDRYEQHHKLKISDEALVAAAKLSDRYISDRYLPDKAIDLVDEAGSRVRLMNSQLPPAAKELDKELRQILKEKDDAVRSQDFDRAGELRDREMEIKAEIRAIAQSKTNASGTEGQEPVVTEEDIAHIVASWTGVPVNKLTESESEKLLHMEDTLHQRLIGQEDAVKAVSRAIRRARVGLKNPNRPIASFVFSGPTGVGKTELAKSLASYFFGSEEAMIRLDMSEYMERHTVSKLIGSPPGYVGYNEGGQLTEAVRRRPYTVVLFDEIEKAHPDVFNMLLQILEDGRLTDAKGRTVDFKNTLLILTSNIGSKVIEKGGGGIGFEFSEDQTETQYNRIRSLVNEELKQYFRPEFLNRLDEIIVFRQLSKLEVTEIADIMLKEVFGRLTEKGITLEVSDRFKGRLIEEGYSPSYGARPLRRAIMRLLEDSLAEEILSGRIKDGDVALIDIDENGNVQVTSQQRRELLPQGVES</sequence>
<evidence type="ECO:0000256" key="3">
    <source>
        <dbReference type="ARBA" id="ARBA00022737"/>
    </source>
</evidence>
<dbReference type="Pfam" id="PF07724">
    <property type="entry name" value="AAA_2"/>
    <property type="match status" value="1"/>
</dbReference>
<dbReference type="GO" id="GO:0005524">
    <property type="term" value="F:ATP binding"/>
    <property type="evidence" value="ECO:0007669"/>
    <property type="project" value="UniProtKB-KW"/>
</dbReference>
<dbReference type="Gene3D" id="4.10.860.10">
    <property type="entry name" value="UVR domain"/>
    <property type="match status" value="1"/>
</dbReference>
<accession>A0A1Z4KI67</accession>
<dbReference type="InterPro" id="IPR019489">
    <property type="entry name" value="Clp_ATPase_C"/>
</dbReference>
<dbReference type="Pfam" id="PF10431">
    <property type="entry name" value="ClpB_D2-small"/>
    <property type="match status" value="1"/>
</dbReference>
<name>A0A1Z4KI67_ANAVA</name>
<dbReference type="Gene3D" id="3.40.50.300">
    <property type="entry name" value="P-loop containing nucleotide triphosphate hydrolases"/>
    <property type="match status" value="2"/>
</dbReference>
<gene>
    <name evidence="14" type="primary">clpB_3</name>
    <name evidence="14" type="ORF">NIES23_14120</name>
</gene>
<comment type="similarity">
    <text evidence="2 11">Belongs to the ClpA/ClpB family.</text>
</comment>
<dbReference type="PROSITE" id="PS51903">
    <property type="entry name" value="CLP_R"/>
    <property type="match status" value="1"/>
</dbReference>
<comment type="subunit">
    <text evidence="9">Homohexamer. The oligomerization is ATP-dependent.</text>
</comment>
<evidence type="ECO:0000256" key="5">
    <source>
        <dbReference type="ARBA" id="ARBA00022840"/>
    </source>
</evidence>
<dbReference type="Pfam" id="PF00004">
    <property type="entry name" value="AAA"/>
    <property type="match status" value="1"/>
</dbReference>
<dbReference type="InterPro" id="IPR028299">
    <property type="entry name" value="ClpA/B_CS2"/>
</dbReference>
<organism evidence="14 15">
    <name type="scientific">Trichormus variabilis NIES-23</name>
    <dbReference type="NCBI Taxonomy" id="1973479"/>
    <lineage>
        <taxon>Bacteria</taxon>
        <taxon>Bacillati</taxon>
        <taxon>Cyanobacteriota</taxon>
        <taxon>Cyanophyceae</taxon>
        <taxon>Nostocales</taxon>
        <taxon>Nostocaceae</taxon>
        <taxon>Trichormus</taxon>
    </lineage>
</organism>
<dbReference type="InterPro" id="IPR003593">
    <property type="entry name" value="AAA+_ATPase"/>
</dbReference>
<dbReference type="InterPro" id="IPR041546">
    <property type="entry name" value="ClpA/ClpB_AAA_lid"/>
</dbReference>
<dbReference type="Proteomes" id="UP000217507">
    <property type="component" value="Chromosome"/>
</dbReference>
<dbReference type="CDD" id="cd00009">
    <property type="entry name" value="AAA"/>
    <property type="match status" value="1"/>
</dbReference>
<dbReference type="InterPro" id="IPR036628">
    <property type="entry name" value="Clp_N_dom_sf"/>
</dbReference>
<evidence type="ECO:0000259" key="13">
    <source>
        <dbReference type="PROSITE" id="PS51903"/>
    </source>
</evidence>
<keyword evidence="3 10" id="KW-0677">Repeat</keyword>
<dbReference type="FunFam" id="3.40.50.300:FF:000025">
    <property type="entry name" value="ATP-dependent Clp protease subunit"/>
    <property type="match status" value="1"/>
</dbReference>
<keyword evidence="7" id="KW-0175">Coiled coil</keyword>
<proteinExistence type="inferred from homology"/>
<protein>
    <submittedName>
        <fullName evidence="14">Endopeptidase Clp ATP-binding chain</fullName>
    </submittedName>
</protein>
<evidence type="ECO:0000256" key="11">
    <source>
        <dbReference type="RuleBase" id="RU004432"/>
    </source>
</evidence>
<evidence type="ECO:0000256" key="7">
    <source>
        <dbReference type="ARBA" id="ARBA00023054"/>
    </source>
</evidence>
<dbReference type="PROSITE" id="PS00870">
    <property type="entry name" value="CLPAB_1"/>
    <property type="match status" value="1"/>
</dbReference>
<evidence type="ECO:0000256" key="9">
    <source>
        <dbReference type="ARBA" id="ARBA00026057"/>
    </source>
</evidence>
<dbReference type="PANTHER" id="PTHR11638:SF155">
    <property type="entry name" value="CHAPERONE PROTEIN CLPC1, CHLOROPLASTIC-LIKE"/>
    <property type="match status" value="1"/>
</dbReference>
<dbReference type="SUPFAM" id="SSF52540">
    <property type="entry name" value="P-loop containing nucleoside triphosphate hydrolases"/>
    <property type="match status" value="2"/>
</dbReference>
<feature type="domain" description="Clp R" evidence="13">
    <location>
        <begin position="2"/>
        <end position="144"/>
    </location>
</feature>
<dbReference type="InterPro" id="IPR004176">
    <property type="entry name" value="Clp_R_N"/>
</dbReference>
<dbReference type="GO" id="GO:0034605">
    <property type="term" value="P:cellular response to heat"/>
    <property type="evidence" value="ECO:0007669"/>
    <property type="project" value="TreeGrafter"/>
</dbReference>
<dbReference type="InterPro" id="IPR001270">
    <property type="entry name" value="ClpA/B"/>
</dbReference>
<dbReference type="SMART" id="SM00382">
    <property type="entry name" value="AAA"/>
    <property type="match status" value="2"/>
</dbReference>
<evidence type="ECO:0000313" key="15">
    <source>
        <dbReference type="Proteomes" id="UP000217507"/>
    </source>
</evidence>
<feature type="domain" description="UVR" evidence="12">
    <location>
        <begin position="416"/>
        <end position="451"/>
    </location>
</feature>
<keyword evidence="6" id="KW-0346">Stress response</keyword>
<evidence type="ECO:0000256" key="10">
    <source>
        <dbReference type="PROSITE-ProRule" id="PRU01251"/>
    </source>
</evidence>
<evidence type="ECO:0000256" key="6">
    <source>
        <dbReference type="ARBA" id="ARBA00023016"/>
    </source>
</evidence>
<evidence type="ECO:0000256" key="2">
    <source>
        <dbReference type="ARBA" id="ARBA00008675"/>
    </source>
</evidence>
<dbReference type="SMART" id="SM01086">
    <property type="entry name" value="ClpB_D2-small"/>
    <property type="match status" value="1"/>
</dbReference>
<dbReference type="GO" id="GO:0016887">
    <property type="term" value="F:ATP hydrolysis activity"/>
    <property type="evidence" value="ECO:0007669"/>
    <property type="project" value="InterPro"/>
</dbReference>
<dbReference type="PROSITE" id="PS50151">
    <property type="entry name" value="UVR"/>
    <property type="match status" value="1"/>
</dbReference>
<dbReference type="InterPro" id="IPR003959">
    <property type="entry name" value="ATPase_AAA_core"/>
</dbReference>
<keyword evidence="8 11" id="KW-0143">Chaperone</keyword>
<evidence type="ECO:0000256" key="4">
    <source>
        <dbReference type="ARBA" id="ARBA00022741"/>
    </source>
</evidence>
<dbReference type="AlphaFoldDB" id="A0A1Z4KI67"/>
<dbReference type="FunFam" id="1.10.8.60:FF:000017">
    <property type="entry name" value="ATP-dependent chaperone ClpB"/>
    <property type="match status" value="1"/>
</dbReference>
<dbReference type="InterPro" id="IPR027417">
    <property type="entry name" value="P-loop_NTPase"/>
</dbReference>
<dbReference type="GO" id="GO:0005737">
    <property type="term" value="C:cytoplasm"/>
    <property type="evidence" value="ECO:0007669"/>
    <property type="project" value="UniProtKB-SubCell"/>
</dbReference>